<keyword evidence="8 15" id="KW-0547">Nucleotide-binding</keyword>
<evidence type="ECO:0000256" key="14">
    <source>
        <dbReference type="ARBA" id="ARBA00048679"/>
    </source>
</evidence>
<keyword evidence="6 16" id="KW-0812">Transmembrane</keyword>
<dbReference type="Gene3D" id="3.80.10.10">
    <property type="entry name" value="Ribonuclease Inhibitor"/>
    <property type="match status" value="2"/>
</dbReference>
<evidence type="ECO:0000256" key="16">
    <source>
        <dbReference type="SAM" id="Phobius"/>
    </source>
</evidence>
<accession>A0ABR0DIL0</accession>
<organism evidence="19 20">
    <name type="scientific">Penstemon davidsonii</name>
    <dbReference type="NCBI Taxonomy" id="160366"/>
    <lineage>
        <taxon>Eukaryota</taxon>
        <taxon>Viridiplantae</taxon>
        <taxon>Streptophyta</taxon>
        <taxon>Embryophyta</taxon>
        <taxon>Tracheophyta</taxon>
        <taxon>Spermatophyta</taxon>
        <taxon>Magnoliopsida</taxon>
        <taxon>eudicotyledons</taxon>
        <taxon>Gunneridae</taxon>
        <taxon>Pentapetalae</taxon>
        <taxon>asterids</taxon>
        <taxon>lamiids</taxon>
        <taxon>Lamiales</taxon>
        <taxon>Plantaginaceae</taxon>
        <taxon>Cheloneae</taxon>
        <taxon>Penstemon</taxon>
    </lineage>
</organism>
<sequence length="891" mass="98133">MKSLIVNFLCIIVFVLISTPSLNASGSHETTTKMTGQEEKEAYALLKWKYSLDNDSQSLLSTWTIARNLCNWIGIGCNNHKRITHINLTGYGIKGKLYNLNFSMLPRLSSIDLHSNFLNGKVPLNIYSLSRLTYLNLSINHLSGKLPPEIGQLTVLSNNLTGSIPTCIGNLRNLKFLSFAKNKISGCMPSSIGCIPPAIGNLTKLNKLSLNENRLSCPIPPEMIHLSNLESISLSVNNLTGNLPDNLCLGGLLKNLTVNDNIITGHIPKSLRNCTSLQRLRLDKNRFSGNISEDFGLYPNMYYIDLSYNGFYGELSSDWGNFNNLTSLKISNNDISGKIPFELGDASLLCVLDLSSNQLTGSIPRSLGNLSLLIELKLNDNKLSGDIPTEIGKLTELSLLNLAANFFTGLIPTQLGECKSTFYLNLSRNLLSGCIPSQIGDIHDSLQNLDISHNMLSGEIPYNLGQLKSLEKLILSHNELSGSIPSSFSHCFSLVSVDVSFNQLEGPLPNTAAFLNASYDALRSNKGLCGNITGLKICEQPISITRSNKHIGKNLTIILPVLLGSIFLSVATIVVVLLVFFQGKKRSLENDLRETTEFLFDASIFDGKLAYENIIEATGNFNSIHCVGVGGHGSVFRAQLPDGLVVAVKKLHELTNLKSFRNEIRALTEIRHRNIVKLYGFCSHSLHSFLVYEFLEGGNLSEKLTFDEQAMRFQWKERINVIKGVASALSYMHHDCSPPIVHRDISSKNILLDSQYEAHVSDFGTAKLIKLDSSNWTTAFAGTYGYAAPELACTMQVNDKCDVYSFGIVAIEVIMGRHPGDLVSSLWSLASTESSMFLIDVLDNRIGPPEKQSEEDDIELIAKLAFACVQPNPKLRPTMQQVSLLLSKRAS</sequence>
<evidence type="ECO:0000256" key="3">
    <source>
        <dbReference type="ARBA" id="ARBA00022527"/>
    </source>
</evidence>
<evidence type="ECO:0000259" key="18">
    <source>
        <dbReference type="PROSITE" id="PS50011"/>
    </source>
</evidence>
<keyword evidence="10 15" id="KW-0067">ATP-binding</keyword>
<dbReference type="EC" id="2.7.11.1" evidence="2"/>
<feature type="transmembrane region" description="Helical" evidence="16">
    <location>
        <begin position="557"/>
        <end position="581"/>
    </location>
</feature>
<dbReference type="PROSITE" id="PS00107">
    <property type="entry name" value="PROTEIN_KINASE_ATP"/>
    <property type="match status" value="1"/>
</dbReference>
<keyword evidence="7" id="KW-0677">Repeat</keyword>
<dbReference type="InterPro" id="IPR001611">
    <property type="entry name" value="Leu-rich_rpt"/>
</dbReference>
<dbReference type="Pfam" id="PF00069">
    <property type="entry name" value="Pkinase"/>
    <property type="match status" value="1"/>
</dbReference>
<comment type="subcellular location">
    <subcellularLocation>
        <location evidence="1">Membrane</location>
    </subcellularLocation>
</comment>
<dbReference type="Pfam" id="PF00560">
    <property type="entry name" value="LRR_1"/>
    <property type="match status" value="6"/>
</dbReference>
<evidence type="ECO:0000256" key="17">
    <source>
        <dbReference type="SAM" id="SignalP"/>
    </source>
</evidence>
<evidence type="ECO:0000256" key="1">
    <source>
        <dbReference type="ARBA" id="ARBA00004370"/>
    </source>
</evidence>
<protein>
    <recommendedName>
        <fullName evidence="2">non-specific serine/threonine protein kinase</fullName>
        <ecNumber evidence="2">2.7.11.1</ecNumber>
    </recommendedName>
</protein>
<keyword evidence="5" id="KW-0808">Transferase</keyword>
<feature type="signal peptide" evidence="17">
    <location>
        <begin position="1"/>
        <end position="24"/>
    </location>
</feature>
<dbReference type="InterPro" id="IPR013210">
    <property type="entry name" value="LRR_N_plant-typ"/>
</dbReference>
<evidence type="ECO:0000256" key="13">
    <source>
        <dbReference type="ARBA" id="ARBA00047899"/>
    </source>
</evidence>
<dbReference type="Pfam" id="PF08263">
    <property type="entry name" value="LRRNT_2"/>
    <property type="match status" value="1"/>
</dbReference>
<dbReference type="Proteomes" id="UP001291926">
    <property type="component" value="Unassembled WGS sequence"/>
</dbReference>
<dbReference type="InterPro" id="IPR003591">
    <property type="entry name" value="Leu-rich_rpt_typical-subtyp"/>
</dbReference>
<feature type="binding site" evidence="15">
    <location>
        <position position="650"/>
    </location>
    <ligand>
        <name>ATP</name>
        <dbReference type="ChEBI" id="CHEBI:30616"/>
    </ligand>
</feature>
<reference evidence="19 20" key="1">
    <citation type="journal article" date="2023" name="bioRxiv">
        <title>Genome report: Whole genome sequence and annotation of Penstemon davidsonii.</title>
        <authorList>
            <person name="Ostevik K.L."/>
            <person name="Alabady M."/>
            <person name="Zhang M."/>
            <person name="Rausher M.D."/>
        </authorList>
    </citation>
    <scope>NUCLEOTIDE SEQUENCE [LARGE SCALE GENOMIC DNA]</scope>
    <source>
        <strain evidence="19">DNT005</strain>
        <tissue evidence="19">Whole leaf</tissue>
    </source>
</reference>
<evidence type="ECO:0000256" key="2">
    <source>
        <dbReference type="ARBA" id="ARBA00012513"/>
    </source>
</evidence>
<evidence type="ECO:0000256" key="4">
    <source>
        <dbReference type="ARBA" id="ARBA00022614"/>
    </source>
</evidence>
<evidence type="ECO:0000313" key="19">
    <source>
        <dbReference type="EMBL" id="KAK4488909.1"/>
    </source>
</evidence>
<gene>
    <name evidence="19" type="ORF">RD792_004699</name>
</gene>
<evidence type="ECO:0000256" key="15">
    <source>
        <dbReference type="PROSITE-ProRule" id="PRU10141"/>
    </source>
</evidence>
<proteinExistence type="predicted"/>
<dbReference type="PROSITE" id="PS50011">
    <property type="entry name" value="PROTEIN_KINASE_DOM"/>
    <property type="match status" value="1"/>
</dbReference>
<dbReference type="EMBL" id="JAYDYQ010001088">
    <property type="protein sequence ID" value="KAK4488909.1"/>
    <property type="molecule type" value="Genomic_DNA"/>
</dbReference>
<keyword evidence="4" id="KW-0433">Leucine-rich repeat</keyword>
<dbReference type="InterPro" id="IPR008266">
    <property type="entry name" value="Tyr_kinase_AS"/>
</dbReference>
<evidence type="ECO:0000256" key="11">
    <source>
        <dbReference type="ARBA" id="ARBA00022989"/>
    </source>
</evidence>
<evidence type="ECO:0000256" key="9">
    <source>
        <dbReference type="ARBA" id="ARBA00022777"/>
    </source>
</evidence>
<keyword evidence="17" id="KW-0732">Signal</keyword>
<evidence type="ECO:0000256" key="5">
    <source>
        <dbReference type="ARBA" id="ARBA00022679"/>
    </source>
</evidence>
<comment type="caution">
    <text evidence="19">The sequence shown here is derived from an EMBL/GenBank/DDBJ whole genome shotgun (WGS) entry which is preliminary data.</text>
</comment>
<evidence type="ECO:0000256" key="12">
    <source>
        <dbReference type="ARBA" id="ARBA00023136"/>
    </source>
</evidence>
<evidence type="ECO:0000313" key="20">
    <source>
        <dbReference type="Proteomes" id="UP001291926"/>
    </source>
</evidence>
<evidence type="ECO:0000256" key="6">
    <source>
        <dbReference type="ARBA" id="ARBA00022692"/>
    </source>
</evidence>
<dbReference type="SUPFAM" id="SSF56112">
    <property type="entry name" value="Protein kinase-like (PK-like)"/>
    <property type="match status" value="1"/>
</dbReference>
<keyword evidence="3" id="KW-0723">Serine/threonine-protein kinase</keyword>
<dbReference type="InterPro" id="IPR017441">
    <property type="entry name" value="Protein_kinase_ATP_BS"/>
</dbReference>
<feature type="chain" id="PRO_5045831812" description="non-specific serine/threonine protein kinase" evidence="17">
    <location>
        <begin position="25"/>
        <end position="891"/>
    </location>
</feature>
<dbReference type="Gene3D" id="3.30.200.20">
    <property type="entry name" value="Phosphorylase Kinase, domain 1"/>
    <property type="match status" value="1"/>
</dbReference>
<evidence type="ECO:0000256" key="7">
    <source>
        <dbReference type="ARBA" id="ARBA00022737"/>
    </source>
</evidence>
<dbReference type="InterPro" id="IPR051420">
    <property type="entry name" value="Ser_Thr_Kinases_DiverseReg"/>
</dbReference>
<keyword evidence="11 16" id="KW-1133">Transmembrane helix</keyword>
<dbReference type="InterPro" id="IPR000719">
    <property type="entry name" value="Prot_kinase_dom"/>
</dbReference>
<dbReference type="InterPro" id="IPR011009">
    <property type="entry name" value="Kinase-like_dom_sf"/>
</dbReference>
<comment type="catalytic activity">
    <reaction evidence="14">
        <text>L-seryl-[protein] + ATP = O-phospho-L-seryl-[protein] + ADP + H(+)</text>
        <dbReference type="Rhea" id="RHEA:17989"/>
        <dbReference type="Rhea" id="RHEA-COMP:9863"/>
        <dbReference type="Rhea" id="RHEA-COMP:11604"/>
        <dbReference type="ChEBI" id="CHEBI:15378"/>
        <dbReference type="ChEBI" id="CHEBI:29999"/>
        <dbReference type="ChEBI" id="CHEBI:30616"/>
        <dbReference type="ChEBI" id="CHEBI:83421"/>
        <dbReference type="ChEBI" id="CHEBI:456216"/>
        <dbReference type="EC" id="2.7.11.1"/>
    </reaction>
</comment>
<name>A0ABR0DIL0_9LAMI</name>
<dbReference type="PANTHER" id="PTHR48005">
    <property type="entry name" value="LEUCINE RICH REPEAT KINASE 2"/>
    <property type="match status" value="1"/>
</dbReference>
<keyword evidence="12 16" id="KW-0472">Membrane</keyword>
<dbReference type="Gene3D" id="1.10.510.10">
    <property type="entry name" value="Transferase(Phosphotransferase) domain 1"/>
    <property type="match status" value="1"/>
</dbReference>
<evidence type="ECO:0000256" key="10">
    <source>
        <dbReference type="ARBA" id="ARBA00022840"/>
    </source>
</evidence>
<comment type="catalytic activity">
    <reaction evidence="13">
        <text>L-threonyl-[protein] + ATP = O-phospho-L-threonyl-[protein] + ADP + H(+)</text>
        <dbReference type="Rhea" id="RHEA:46608"/>
        <dbReference type="Rhea" id="RHEA-COMP:11060"/>
        <dbReference type="Rhea" id="RHEA-COMP:11605"/>
        <dbReference type="ChEBI" id="CHEBI:15378"/>
        <dbReference type="ChEBI" id="CHEBI:30013"/>
        <dbReference type="ChEBI" id="CHEBI:30616"/>
        <dbReference type="ChEBI" id="CHEBI:61977"/>
        <dbReference type="ChEBI" id="CHEBI:456216"/>
        <dbReference type="EC" id="2.7.11.1"/>
    </reaction>
</comment>
<evidence type="ECO:0000256" key="8">
    <source>
        <dbReference type="ARBA" id="ARBA00022741"/>
    </source>
</evidence>
<dbReference type="SUPFAM" id="SSF52058">
    <property type="entry name" value="L domain-like"/>
    <property type="match status" value="2"/>
</dbReference>
<dbReference type="PANTHER" id="PTHR48005:SF70">
    <property type="entry name" value="MDIS1-INTERACTING RECEPTOR LIKE KINASE 2-LIKE"/>
    <property type="match status" value="1"/>
</dbReference>
<keyword evidence="9" id="KW-0418">Kinase</keyword>
<feature type="domain" description="Protein kinase" evidence="18">
    <location>
        <begin position="621"/>
        <end position="886"/>
    </location>
</feature>
<keyword evidence="20" id="KW-1185">Reference proteome</keyword>
<dbReference type="PROSITE" id="PS00109">
    <property type="entry name" value="PROTEIN_KINASE_TYR"/>
    <property type="match status" value="1"/>
</dbReference>
<dbReference type="SMART" id="SM00369">
    <property type="entry name" value="LRR_TYP"/>
    <property type="match status" value="6"/>
</dbReference>
<dbReference type="InterPro" id="IPR032675">
    <property type="entry name" value="LRR_dom_sf"/>
</dbReference>